<feature type="compositionally biased region" description="Basic and acidic residues" evidence="1">
    <location>
        <begin position="77"/>
        <end position="88"/>
    </location>
</feature>
<reference evidence="2 3" key="1">
    <citation type="journal article" date="2019" name="Int. J. Syst. Evol. Microbiol.">
        <title>The Global Catalogue of Microorganisms (GCM) 10K type strain sequencing project: providing services to taxonomists for standard genome sequencing and annotation.</title>
        <authorList>
            <consortium name="The Broad Institute Genomics Platform"/>
            <consortium name="The Broad Institute Genome Sequencing Center for Infectious Disease"/>
            <person name="Wu L."/>
            <person name="Ma J."/>
        </authorList>
    </citation>
    <scope>NUCLEOTIDE SEQUENCE [LARGE SCALE GENOMIC DNA]</scope>
    <source>
        <strain evidence="2 3">JCM 15089</strain>
    </source>
</reference>
<comment type="caution">
    <text evidence="2">The sequence shown here is derived from an EMBL/GenBank/DDBJ whole genome shotgun (WGS) entry which is preliminary data.</text>
</comment>
<evidence type="ECO:0000313" key="2">
    <source>
        <dbReference type="EMBL" id="GAA0555616.1"/>
    </source>
</evidence>
<feature type="region of interest" description="Disordered" evidence="1">
    <location>
        <begin position="59"/>
        <end position="125"/>
    </location>
</feature>
<organism evidence="2 3">
    <name type="scientific">Rhizomicrobium electricum</name>
    <dbReference type="NCBI Taxonomy" id="480070"/>
    <lineage>
        <taxon>Bacteria</taxon>
        <taxon>Pseudomonadati</taxon>
        <taxon>Pseudomonadota</taxon>
        <taxon>Alphaproteobacteria</taxon>
        <taxon>Micropepsales</taxon>
        <taxon>Micropepsaceae</taxon>
        <taxon>Rhizomicrobium</taxon>
    </lineage>
</organism>
<protein>
    <submittedName>
        <fullName evidence="2">Uncharacterized protein</fullName>
    </submittedName>
</protein>
<dbReference type="RefSeq" id="WP_166930186.1">
    <property type="nucleotide sequence ID" value="NZ_BAAADD010000001.1"/>
</dbReference>
<dbReference type="EMBL" id="BAAADD010000001">
    <property type="protein sequence ID" value="GAA0555616.1"/>
    <property type="molecule type" value="Genomic_DNA"/>
</dbReference>
<accession>A0ABN1DYN6</accession>
<evidence type="ECO:0000313" key="3">
    <source>
        <dbReference type="Proteomes" id="UP001499951"/>
    </source>
</evidence>
<gene>
    <name evidence="2" type="ORF">GCM10008942_00070</name>
</gene>
<feature type="region of interest" description="Disordered" evidence="1">
    <location>
        <begin position="23"/>
        <end position="47"/>
    </location>
</feature>
<name>A0ABN1DYN6_9PROT</name>
<evidence type="ECO:0000256" key="1">
    <source>
        <dbReference type="SAM" id="MobiDB-lite"/>
    </source>
</evidence>
<keyword evidence="3" id="KW-1185">Reference proteome</keyword>
<sequence length="125" mass="13382">MTNRFAETAGRLDRFIAEVKTRQYQATGAGPQPQVPARPLSGRHPDLDWQQTYAARTILPRGRGESAPSAPGFEVAPHAERPQSREPIAEMPGGPASAGGYIGAALGKPPKKRGVLARLFGGRDR</sequence>
<dbReference type="Proteomes" id="UP001499951">
    <property type="component" value="Unassembled WGS sequence"/>
</dbReference>
<proteinExistence type="predicted"/>